<dbReference type="PROSITE" id="PS00028">
    <property type="entry name" value="ZINC_FINGER_C2H2_1"/>
    <property type="match status" value="1"/>
</dbReference>
<evidence type="ECO:0000313" key="4">
    <source>
        <dbReference type="EMBL" id="KAF2189747.1"/>
    </source>
</evidence>
<dbReference type="GO" id="GO:0008270">
    <property type="term" value="F:zinc ion binding"/>
    <property type="evidence" value="ECO:0007669"/>
    <property type="project" value="UniProtKB-KW"/>
</dbReference>
<keyword evidence="1" id="KW-0862">Zinc</keyword>
<keyword evidence="5" id="KW-1185">Reference proteome</keyword>
<evidence type="ECO:0000259" key="3">
    <source>
        <dbReference type="PROSITE" id="PS50157"/>
    </source>
</evidence>
<organism evidence="4 5">
    <name type="scientific">Zopfia rhizophila CBS 207.26</name>
    <dbReference type="NCBI Taxonomy" id="1314779"/>
    <lineage>
        <taxon>Eukaryota</taxon>
        <taxon>Fungi</taxon>
        <taxon>Dikarya</taxon>
        <taxon>Ascomycota</taxon>
        <taxon>Pezizomycotina</taxon>
        <taxon>Dothideomycetes</taxon>
        <taxon>Dothideomycetes incertae sedis</taxon>
        <taxon>Zopfiaceae</taxon>
        <taxon>Zopfia</taxon>
    </lineage>
</organism>
<dbReference type="Proteomes" id="UP000800200">
    <property type="component" value="Unassembled WGS sequence"/>
</dbReference>
<dbReference type="Gene3D" id="3.30.160.60">
    <property type="entry name" value="Classic Zinc Finger"/>
    <property type="match status" value="1"/>
</dbReference>
<name>A0A6A6ECM2_9PEZI</name>
<keyword evidence="1" id="KW-0863">Zinc-finger</keyword>
<evidence type="ECO:0000256" key="1">
    <source>
        <dbReference type="PROSITE-ProRule" id="PRU00042"/>
    </source>
</evidence>
<dbReference type="InterPro" id="IPR013087">
    <property type="entry name" value="Znf_C2H2_type"/>
</dbReference>
<reference evidence="4" key="1">
    <citation type="journal article" date="2020" name="Stud. Mycol.">
        <title>101 Dothideomycetes genomes: a test case for predicting lifestyles and emergence of pathogens.</title>
        <authorList>
            <person name="Haridas S."/>
            <person name="Albert R."/>
            <person name="Binder M."/>
            <person name="Bloem J."/>
            <person name="Labutti K."/>
            <person name="Salamov A."/>
            <person name="Andreopoulos B."/>
            <person name="Baker S."/>
            <person name="Barry K."/>
            <person name="Bills G."/>
            <person name="Bluhm B."/>
            <person name="Cannon C."/>
            <person name="Castanera R."/>
            <person name="Culley D."/>
            <person name="Daum C."/>
            <person name="Ezra D."/>
            <person name="Gonzalez J."/>
            <person name="Henrissat B."/>
            <person name="Kuo A."/>
            <person name="Liang C."/>
            <person name="Lipzen A."/>
            <person name="Lutzoni F."/>
            <person name="Magnuson J."/>
            <person name="Mondo S."/>
            <person name="Nolan M."/>
            <person name="Ohm R."/>
            <person name="Pangilinan J."/>
            <person name="Park H.-J."/>
            <person name="Ramirez L."/>
            <person name="Alfaro M."/>
            <person name="Sun H."/>
            <person name="Tritt A."/>
            <person name="Yoshinaga Y."/>
            <person name="Zwiers L.-H."/>
            <person name="Turgeon B."/>
            <person name="Goodwin S."/>
            <person name="Spatafora J."/>
            <person name="Crous P."/>
            <person name="Grigoriev I."/>
        </authorList>
    </citation>
    <scope>NUCLEOTIDE SEQUENCE</scope>
    <source>
        <strain evidence="4">CBS 207.26</strain>
    </source>
</reference>
<accession>A0A6A6ECM2</accession>
<dbReference type="SMART" id="SM00355">
    <property type="entry name" value="ZnF_C2H2"/>
    <property type="match status" value="2"/>
</dbReference>
<evidence type="ECO:0000256" key="2">
    <source>
        <dbReference type="SAM" id="MobiDB-lite"/>
    </source>
</evidence>
<dbReference type="EMBL" id="ML994620">
    <property type="protein sequence ID" value="KAF2189747.1"/>
    <property type="molecule type" value="Genomic_DNA"/>
</dbReference>
<sequence length="156" mass="17679">MDGYDNAPPDYSSPSSAVWRQLWPQGECPFNEVQSQAASGTTTVDITQAQDGHTLCFIDTNGTALASQDPQSIQCQFCNQKFTGLYGKGNLTRHRRLKHFAIDEASMGFKCTLCDKTYKRKDARKKHEWKKHGHGPRPKKRLERTRTDLGVYELQA</sequence>
<gene>
    <name evidence="4" type="ORF">K469DRAFT_47275</name>
</gene>
<dbReference type="AlphaFoldDB" id="A0A6A6ECM2"/>
<feature type="region of interest" description="Disordered" evidence="2">
    <location>
        <begin position="124"/>
        <end position="148"/>
    </location>
</feature>
<protein>
    <recommendedName>
        <fullName evidence="3">C2H2-type domain-containing protein</fullName>
    </recommendedName>
</protein>
<dbReference type="OrthoDB" id="8922241at2759"/>
<feature type="domain" description="C2H2-type" evidence="3">
    <location>
        <begin position="109"/>
        <end position="138"/>
    </location>
</feature>
<evidence type="ECO:0000313" key="5">
    <source>
        <dbReference type="Proteomes" id="UP000800200"/>
    </source>
</evidence>
<keyword evidence="1" id="KW-0479">Metal-binding</keyword>
<proteinExistence type="predicted"/>
<dbReference type="PROSITE" id="PS50157">
    <property type="entry name" value="ZINC_FINGER_C2H2_2"/>
    <property type="match status" value="1"/>
</dbReference>
<feature type="compositionally biased region" description="Basic residues" evidence="2">
    <location>
        <begin position="124"/>
        <end position="143"/>
    </location>
</feature>